<evidence type="ECO:0000259" key="2">
    <source>
        <dbReference type="PROSITE" id="PS50177"/>
    </source>
</evidence>
<dbReference type="Gene3D" id="3.10.450.50">
    <property type="match status" value="1"/>
</dbReference>
<feature type="compositionally biased region" description="Polar residues" evidence="1">
    <location>
        <begin position="269"/>
        <end position="282"/>
    </location>
</feature>
<evidence type="ECO:0000313" key="3">
    <source>
        <dbReference type="EMBL" id="GIQ85468.1"/>
    </source>
</evidence>
<keyword evidence="4" id="KW-1185">Reference proteome</keyword>
<comment type="caution">
    <text evidence="3">The sequence shown here is derived from an EMBL/GenBank/DDBJ whole genome shotgun (WGS) entry which is preliminary data.</text>
</comment>
<proteinExistence type="predicted"/>
<evidence type="ECO:0000256" key="1">
    <source>
        <dbReference type="SAM" id="MobiDB-lite"/>
    </source>
</evidence>
<dbReference type="PROSITE" id="PS50177">
    <property type="entry name" value="NTF2_DOMAIN"/>
    <property type="match status" value="1"/>
</dbReference>
<accession>A0A9K3GJQ6</accession>
<feature type="compositionally biased region" description="Basic and acidic residues" evidence="1">
    <location>
        <begin position="208"/>
        <end position="242"/>
    </location>
</feature>
<protein>
    <recommendedName>
        <fullName evidence="2">NTF2 domain-containing protein</fullName>
    </recommendedName>
</protein>
<reference evidence="3 4" key="1">
    <citation type="journal article" date="2018" name="PLoS ONE">
        <title>The draft genome of Kipferlia bialata reveals reductive genome evolution in fornicate parasites.</title>
        <authorList>
            <person name="Tanifuji G."/>
            <person name="Takabayashi S."/>
            <person name="Kume K."/>
            <person name="Takagi M."/>
            <person name="Nakayama T."/>
            <person name="Kamikawa R."/>
            <person name="Inagaki Y."/>
            <person name="Hashimoto T."/>
        </authorList>
    </citation>
    <scope>NUCLEOTIDE SEQUENCE [LARGE SCALE GENOMIC DNA]</scope>
    <source>
        <strain evidence="3">NY0173</strain>
    </source>
</reference>
<evidence type="ECO:0000313" key="4">
    <source>
        <dbReference type="Proteomes" id="UP000265618"/>
    </source>
</evidence>
<sequence>MSGDEIEFEAPHYVSEFYAEWMGEETGVIGDFFDEKAALTVKNFNTEAVVYKGLKSVQNCLDGEMQKFKAVDLKVLEASTVATGVLILCMGTFRNTVELATEGTEYTEFTQSLWVAQEGTGDDVTYFITASVLHLVPHSAVNMKQPARTRERISEIDRDLERQAQAEAEAERARIAADEERKKRELAAAEAERLADIQREKERVAAENAEKAKREAEREAERAARAEKSRKEKEEREKEKQRRQQKPRATSVKAAAPARTTEQRKTASKPVSRNVSRPQTPAGQKKETFGVKFTTHKSKDGLPRADIDSFCAKHGVTLWNVLGYKAAQGKRPECMPGFTIQVHSKAEAGRFVASKPMHHKGVSLDVKSWPLN</sequence>
<dbReference type="AlphaFoldDB" id="A0A9K3GJQ6"/>
<feature type="region of interest" description="Disordered" evidence="1">
    <location>
        <begin position="208"/>
        <end position="287"/>
    </location>
</feature>
<dbReference type="Proteomes" id="UP000265618">
    <property type="component" value="Unassembled WGS sequence"/>
</dbReference>
<feature type="domain" description="NTF2" evidence="2">
    <location>
        <begin position="9"/>
        <end position="135"/>
    </location>
</feature>
<name>A0A9K3GJQ6_9EUKA</name>
<dbReference type="InterPro" id="IPR018222">
    <property type="entry name" value="Nuclear_transport_factor_2_euk"/>
</dbReference>
<gene>
    <name evidence="3" type="ORF">KIPB_007138</name>
</gene>
<organism evidence="3 4">
    <name type="scientific">Kipferlia bialata</name>
    <dbReference type="NCBI Taxonomy" id="797122"/>
    <lineage>
        <taxon>Eukaryota</taxon>
        <taxon>Metamonada</taxon>
        <taxon>Carpediemonas-like organisms</taxon>
        <taxon>Kipferlia</taxon>
    </lineage>
</organism>
<dbReference type="EMBL" id="BDIP01001957">
    <property type="protein sequence ID" value="GIQ85468.1"/>
    <property type="molecule type" value="Genomic_DNA"/>
</dbReference>